<evidence type="ECO:0000256" key="5">
    <source>
        <dbReference type="ARBA" id="ARBA00023125"/>
    </source>
</evidence>
<evidence type="ECO:0000313" key="11">
    <source>
        <dbReference type="Proteomes" id="UP000824091"/>
    </source>
</evidence>
<dbReference type="InterPro" id="IPR016371">
    <property type="entry name" value="RNA_pol_sigma-H_factor"/>
</dbReference>
<evidence type="ECO:0000256" key="2">
    <source>
        <dbReference type="ARBA" id="ARBA00021245"/>
    </source>
</evidence>
<evidence type="ECO:0000256" key="8">
    <source>
        <dbReference type="SAM" id="MobiDB-lite"/>
    </source>
</evidence>
<dbReference type="InterPro" id="IPR013325">
    <property type="entry name" value="RNA_pol_sigma_r2"/>
</dbReference>
<dbReference type="Pfam" id="PF04542">
    <property type="entry name" value="Sigma70_r2"/>
    <property type="match status" value="1"/>
</dbReference>
<evidence type="ECO:0000256" key="6">
    <source>
        <dbReference type="ARBA" id="ARBA00023163"/>
    </source>
</evidence>
<name>A0A9D1I239_9FIRM</name>
<dbReference type="Gene3D" id="1.10.10.10">
    <property type="entry name" value="Winged helix-like DNA-binding domain superfamily/Winged helix DNA-binding domain"/>
    <property type="match status" value="1"/>
</dbReference>
<evidence type="ECO:0000256" key="1">
    <source>
        <dbReference type="ARBA" id="ARBA00007788"/>
    </source>
</evidence>
<dbReference type="NCBIfam" id="TIGR02937">
    <property type="entry name" value="sigma70-ECF"/>
    <property type="match status" value="1"/>
</dbReference>
<dbReference type="SUPFAM" id="SSF88946">
    <property type="entry name" value="Sigma2 domain of RNA polymerase sigma factors"/>
    <property type="match status" value="1"/>
</dbReference>
<evidence type="ECO:0000256" key="7">
    <source>
        <dbReference type="ARBA" id="ARBA00024701"/>
    </source>
</evidence>
<dbReference type="Pfam" id="PF08281">
    <property type="entry name" value="Sigma70_r4_2"/>
    <property type="match status" value="1"/>
</dbReference>
<dbReference type="InterPro" id="IPR007627">
    <property type="entry name" value="RNA_pol_sigma70_r2"/>
</dbReference>
<reference evidence="10" key="2">
    <citation type="journal article" date="2021" name="PeerJ">
        <title>Extensive microbial diversity within the chicken gut microbiome revealed by metagenomics and culture.</title>
        <authorList>
            <person name="Gilroy R."/>
            <person name="Ravi A."/>
            <person name="Getino M."/>
            <person name="Pursley I."/>
            <person name="Horton D.L."/>
            <person name="Alikhan N.F."/>
            <person name="Baker D."/>
            <person name="Gharbi K."/>
            <person name="Hall N."/>
            <person name="Watson M."/>
            <person name="Adriaenssens E.M."/>
            <person name="Foster-Nyarko E."/>
            <person name="Jarju S."/>
            <person name="Secka A."/>
            <person name="Antonio M."/>
            <person name="Oren A."/>
            <person name="Chaudhuri R.R."/>
            <person name="La Ragione R."/>
            <person name="Hildebrand F."/>
            <person name="Pallen M.J."/>
        </authorList>
    </citation>
    <scope>NUCLEOTIDE SEQUENCE</scope>
    <source>
        <strain evidence="10">11300</strain>
    </source>
</reference>
<dbReference type="PIRSF" id="PIRSF002939">
    <property type="entry name" value="RNA_polymerase_sigma-H_factor"/>
    <property type="match status" value="1"/>
</dbReference>
<dbReference type="SUPFAM" id="SSF46894">
    <property type="entry name" value="C-terminal effector domain of the bipartite response regulators"/>
    <property type="match status" value="1"/>
</dbReference>
<proteinExistence type="inferred from homology"/>
<dbReference type="PROSITE" id="PS00622">
    <property type="entry name" value="HTH_LUXR_1"/>
    <property type="match status" value="1"/>
</dbReference>
<dbReference type="InterPro" id="IPR013249">
    <property type="entry name" value="RNA_pol_sigma70_r4_t2"/>
</dbReference>
<comment type="similarity">
    <text evidence="1">Belongs to the sigma-70 factor family.</text>
</comment>
<dbReference type="GO" id="GO:0003677">
    <property type="term" value="F:DNA binding"/>
    <property type="evidence" value="ECO:0007669"/>
    <property type="project" value="UniProtKB-KW"/>
</dbReference>
<dbReference type="AlphaFoldDB" id="A0A9D1I239"/>
<dbReference type="InterPro" id="IPR000792">
    <property type="entry name" value="Tscrpt_reg_LuxR_C"/>
</dbReference>
<evidence type="ECO:0000313" key="10">
    <source>
        <dbReference type="EMBL" id="HIU26971.1"/>
    </source>
</evidence>
<keyword evidence="4" id="KW-0731">Sigma factor</keyword>
<accession>A0A9D1I239</accession>
<dbReference type="Gene3D" id="1.10.1740.10">
    <property type="match status" value="1"/>
</dbReference>
<dbReference type="PANTHER" id="PTHR30385">
    <property type="entry name" value="SIGMA FACTOR F FLAGELLAR"/>
    <property type="match status" value="1"/>
</dbReference>
<evidence type="ECO:0000256" key="3">
    <source>
        <dbReference type="ARBA" id="ARBA00023015"/>
    </source>
</evidence>
<comment type="function">
    <text evidence="7">Sigma factors are initiation factors that promote the attachment of RNA polymerase to specific initiation sites and are then released. Sigma-S contributes to the protection against external stress, thus playing a role in cellular fitness and survival.</text>
</comment>
<dbReference type="InterPro" id="IPR014284">
    <property type="entry name" value="RNA_pol_sigma-70_dom"/>
</dbReference>
<dbReference type="GO" id="GO:0006352">
    <property type="term" value="P:DNA-templated transcription initiation"/>
    <property type="evidence" value="ECO:0007669"/>
    <property type="project" value="InterPro"/>
</dbReference>
<feature type="region of interest" description="Disordered" evidence="8">
    <location>
        <begin position="109"/>
        <end position="132"/>
    </location>
</feature>
<keyword evidence="6" id="KW-0804">Transcription</keyword>
<keyword evidence="5" id="KW-0238">DNA-binding</keyword>
<protein>
    <recommendedName>
        <fullName evidence="2">RNA polymerase sigma factor SigS</fullName>
    </recommendedName>
</protein>
<dbReference type="GO" id="GO:0016987">
    <property type="term" value="F:sigma factor activity"/>
    <property type="evidence" value="ECO:0007669"/>
    <property type="project" value="UniProtKB-KW"/>
</dbReference>
<dbReference type="Proteomes" id="UP000824091">
    <property type="component" value="Unassembled WGS sequence"/>
</dbReference>
<feature type="domain" description="HTH luxR-type" evidence="9">
    <location>
        <begin position="170"/>
        <end position="197"/>
    </location>
</feature>
<gene>
    <name evidence="10" type="ORF">IAD16_01150</name>
</gene>
<dbReference type="InterPro" id="IPR016032">
    <property type="entry name" value="Sig_transdc_resp-reg_C-effctor"/>
</dbReference>
<evidence type="ECO:0000259" key="9">
    <source>
        <dbReference type="PROSITE" id="PS00622"/>
    </source>
</evidence>
<reference evidence="10" key="1">
    <citation type="submission" date="2020-10" db="EMBL/GenBank/DDBJ databases">
        <authorList>
            <person name="Gilroy R."/>
        </authorList>
    </citation>
    <scope>NUCLEOTIDE SEQUENCE</scope>
    <source>
        <strain evidence="10">11300</strain>
    </source>
</reference>
<evidence type="ECO:0000256" key="4">
    <source>
        <dbReference type="ARBA" id="ARBA00023082"/>
    </source>
</evidence>
<dbReference type="InterPro" id="IPR036388">
    <property type="entry name" value="WH-like_DNA-bd_sf"/>
</dbReference>
<sequence length="204" mass="23342">MERDNYNILTDEELVKMAQEGSATAEEFLINKYKELARKKSSVYYIMGGDKEDVIQEGMIGIFKAIRDYDENKNASFRTFAELCINRQIISAIRKANLRKHQILNESLSLSQEDPSDENSDPLEDRLPASSDEDPETLMLMKEIESFLQAESGGIFSPLEKSVWDKMMEGKDYQQIAAELGRSSKTVDNAIQRIKKKIYGYLGY</sequence>
<dbReference type="EMBL" id="DVMO01000019">
    <property type="protein sequence ID" value="HIU26971.1"/>
    <property type="molecule type" value="Genomic_DNA"/>
</dbReference>
<comment type="caution">
    <text evidence="10">The sequence shown here is derived from an EMBL/GenBank/DDBJ whole genome shotgun (WGS) entry which is preliminary data.</text>
</comment>
<keyword evidence="3" id="KW-0805">Transcription regulation</keyword>
<organism evidence="10 11">
    <name type="scientific">Candidatus Fimisoma avicola</name>
    <dbReference type="NCBI Taxonomy" id="2840826"/>
    <lineage>
        <taxon>Bacteria</taxon>
        <taxon>Bacillati</taxon>
        <taxon>Bacillota</taxon>
        <taxon>Clostridia</taxon>
        <taxon>Eubacteriales</taxon>
        <taxon>Candidatus Fimisoma</taxon>
    </lineage>
</organism>
<dbReference type="PANTHER" id="PTHR30385:SF1">
    <property type="entry name" value="RNA POLYMERASE SIGMA-H FACTOR"/>
    <property type="match status" value="1"/>
</dbReference>